<evidence type="ECO:0000256" key="4">
    <source>
        <dbReference type="RuleBase" id="RU003690"/>
    </source>
</evidence>
<evidence type="ECO:0000313" key="6">
    <source>
        <dbReference type="Proteomes" id="UP001324993"/>
    </source>
</evidence>
<dbReference type="PANTHER" id="PTHR10353">
    <property type="entry name" value="GLYCOSYL HYDROLASE"/>
    <property type="match status" value="1"/>
</dbReference>
<reference evidence="5 6" key="1">
    <citation type="submission" date="2023-11" db="EMBL/GenBank/DDBJ databases">
        <title>Coraliomargarita sp. nov., isolated from marine algae.</title>
        <authorList>
            <person name="Lee J.K."/>
            <person name="Baek J.H."/>
            <person name="Kim J.M."/>
            <person name="Choi D.G."/>
            <person name="Jeon C.O."/>
        </authorList>
    </citation>
    <scope>NUCLEOTIDE SEQUENCE [LARGE SCALE GENOMIC DNA]</scope>
    <source>
        <strain evidence="5 6">J2-16</strain>
    </source>
</reference>
<dbReference type="Gene3D" id="3.20.20.80">
    <property type="entry name" value="Glycosidases"/>
    <property type="match status" value="1"/>
</dbReference>
<dbReference type="SUPFAM" id="SSF51445">
    <property type="entry name" value="(Trans)glycosidases"/>
    <property type="match status" value="1"/>
</dbReference>
<evidence type="ECO:0000256" key="1">
    <source>
        <dbReference type="ARBA" id="ARBA00010838"/>
    </source>
</evidence>
<dbReference type="RefSeq" id="WP_319833927.1">
    <property type="nucleotide sequence ID" value="NZ_CP138858.1"/>
</dbReference>
<protein>
    <submittedName>
        <fullName evidence="5">Family 1 glycosylhydrolase</fullName>
    </submittedName>
</protein>
<name>A0ABZ0RLI8_9BACT</name>
<keyword evidence="3" id="KW-0326">Glycosidase</keyword>
<organism evidence="5 6">
    <name type="scientific">Coraliomargarita algicola</name>
    <dbReference type="NCBI Taxonomy" id="3092156"/>
    <lineage>
        <taxon>Bacteria</taxon>
        <taxon>Pseudomonadati</taxon>
        <taxon>Verrucomicrobiota</taxon>
        <taxon>Opitutia</taxon>
        <taxon>Puniceicoccales</taxon>
        <taxon>Coraliomargaritaceae</taxon>
        <taxon>Coraliomargarita</taxon>
    </lineage>
</organism>
<keyword evidence="6" id="KW-1185">Reference proteome</keyword>
<evidence type="ECO:0000256" key="2">
    <source>
        <dbReference type="ARBA" id="ARBA00022801"/>
    </source>
</evidence>
<dbReference type="Pfam" id="PF00232">
    <property type="entry name" value="Glyco_hydro_1"/>
    <property type="match status" value="1"/>
</dbReference>
<comment type="similarity">
    <text evidence="1 4">Belongs to the glycosyl hydrolase 1 family.</text>
</comment>
<dbReference type="Proteomes" id="UP001324993">
    <property type="component" value="Chromosome"/>
</dbReference>
<dbReference type="PANTHER" id="PTHR10353:SF36">
    <property type="entry name" value="LP05116P"/>
    <property type="match status" value="1"/>
</dbReference>
<dbReference type="EMBL" id="CP138858">
    <property type="protein sequence ID" value="WPJ97076.1"/>
    <property type="molecule type" value="Genomic_DNA"/>
</dbReference>
<evidence type="ECO:0000313" key="5">
    <source>
        <dbReference type="EMBL" id="WPJ97076.1"/>
    </source>
</evidence>
<keyword evidence="2" id="KW-0378">Hydrolase</keyword>
<accession>A0ABZ0RLI8</accession>
<sequence length="66" mass="7656">MDNFEWGEGYGIRFGITHMDYQTLKRTPKLSAYWYFKVISQNALYPSPADDLKSNYQQNALQASVS</sequence>
<dbReference type="InterPro" id="IPR001360">
    <property type="entry name" value="Glyco_hydro_1"/>
</dbReference>
<proteinExistence type="inferred from homology"/>
<evidence type="ECO:0000256" key="3">
    <source>
        <dbReference type="ARBA" id="ARBA00023295"/>
    </source>
</evidence>
<dbReference type="InterPro" id="IPR017853">
    <property type="entry name" value="GH"/>
</dbReference>
<gene>
    <name evidence="5" type="ORF">SH580_05070</name>
</gene>